<dbReference type="Pfam" id="PF18348">
    <property type="entry name" value="SH3_16"/>
    <property type="match status" value="1"/>
</dbReference>
<sequence>MADVALAGRVIASHYALPVERELHRDAKLRVEPGKDSEVIADLDAGAPFWLLDSRGGWSWGYGGPDKRVGYVSEEALL</sequence>
<keyword evidence="3" id="KW-1185">Reference proteome</keyword>
<proteinExistence type="predicted"/>
<feature type="domain" description="Bacterial dipeptidyl-peptidase SH3" evidence="1">
    <location>
        <begin position="29"/>
        <end position="77"/>
    </location>
</feature>
<evidence type="ECO:0000313" key="3">
    <source>
        <dbReference type="Proteomes" id="UP001155128"/>
    </source>
</evidence>
<dbReference type="Gene3D" id="2.30.30.40">
    <property type="entry name" value="SH3 Domains"/>
    <property type="match status" value="1"/>
</dbReference>
<dbReference type="InterPro" id="IPR041382">
    <property type="entry name" value="SH3_16"/>
</dbReference>
<dbReference type="RefSeq" id="WP_252112995.1">
    <property type="nucleotide sequence ID" value="NZ_JAMSHT010000001.1"/>
</dbReference>
<evidence type="ECO:0000313" key="2">
    <source>
        <dbReference type="EMBL" id="MCM8557168.1"/>
    </source>
</evidence>
<dbReference type="Proteomes" id="UP001155128">
    <property type="component" value="Unassembled WGS sequence"/>
</dbReference>
<gene>
    <name evidence="2" type="ORF">NDO55_04965</name>
</gene>
<accession>A0A9X2J1E5</accession>
<evidence type="ECO:0000259" key="1">
    <source>
        <dbReference type="Pfam" id="PF18348"/>
    </source>
</evidence>
<comment type="caution">
    <text evidence="2">The sequence shown here is derived from an EMBL/GenBank/DDBJ whole genome shotgun (WGS) entry which is preliminary data.</text>
</comment>
<protein>
    <submittedName>
        <fullName evidence="2">SH3 domain-containing protein</fullName>
    </submittedName>
</protein>
<reference evidence="2" key="1">
    <citation type="submission" date="2022-06" db="EMBL/GenBank/DDBJ databases">
        <title>Sphingomicrobium sedimins sp. nov., a marine bacterium isolated from tidal flat.</title>
        <authorList>
            <person name="Kim C.-H."/>
            <person name="Yoo Y."/>
            <person name="Kim J.-J."/>
        </authorList>
    </citation>
    <scope>NUCLEOTIDE SEQUENCE</scope>
    <source>
        <strain evidence="2">GRR-S6-50</strain>
    </source>
</reference>
<dbReference type="EMBL" id="JAMSHT010000001">
    <property type="protein sequence ID" value="MCM8557168.1"/>
    <property type="molecule type" value="Genomic_DNA"/>
</dbReference>
<name>A0A9X2J1E5_9SPHN</name>
<organism evidence="2 3">
    <name type="scientific">Sphingomicrobium sediminis</name>
    <dbReference type="NCBI Taxonomy" id="2950949"/>
    <lineage>
        <taxon>Bacteria</taxon>
        <taxon>Pseudomonadati</taxon>
        <taxon>Pseudomonadota</taxon>
        <taxon>Alphaproteobacteria</taxon>
        <taxon>Sphingomonadales</taxon>
        <taxon>Sphingomonadaceae</taxon>
        <taxon>Sphingomicrobium</taxon>
    </lineage>
</organism>
<dbReference type="AlphaFoldDB" id="A0A9X2J1E5"/>